<evidence type="ECO:0000313" key="21">
    <source>
        <dbReference type="Proteomes" id="UP001566132"/>
    </source>
</evidence>
<dbReference type="Pfam" id="PF19030">
    <property type="entry name" value="TSP1_ADAMTS"/>
    <property type="match status" value="1"/>
</dbReference>
<feature type="disulfide bond" evidence="15">
    <location>
        <begin position="405"/>
        <end position="438"/>
    </location>
</feature>
<feature type="binding site" evidence="14">
    <location>
        <position position="457"/>
    </location>
    <ligand>
        <name>Ca(2+)</name>
        <dbReference type="ChEBI" id="CHEBI:29108"/>
        <label>1</label>
    </ligand>
</feature>
<keyword evidence="11 15" id="KW-1015">Disulfide bond</keyword>
<dbReference type="Pfam" id="PF05986">
    <property type="entry name" value="ADAMTS_spacer1"/>
    <property type="match status" value="1"/>
</dbReference>
<dbReference type="GO" id="GO:0046872">
    <property type="term" value="F:metal ion binding"/>
    <property type="evidence" value="ECO:0007669"/>
    <property type="project" value="UniProtKB-KW"/>
</dbReference>
<feature type="disulfide bond" evidence="15">
    <location>
        <begin position="577"/>
        <end position="589"/>
    </location>
</feature>
<dbReference type="InterPro" id="IPR041645">
    <property type="entry name" value="ADAMTS_CR_2"/>
</dbReference>
<organism evidence="20 21">
    <name type="scientific">Hypothenemus hampei</name>
    <name type="common">Coffee berry borer</name>
    <dbReference type="NCBI Taxonomy" id="57062"/>
    <lineage>
        <taxon>Eukaryota</taxon>
        <taxon>Metazoa</taxon>
        <taxon>Ecdysozoa</taxon>
        <taxon>Arthropoda</taxon>
        <taxon>Hexapoda</taxon>
        <taxon>Insecta</taxon>
        <taxon>Pterygota</taxon>
        <taxon>Neoptera</taxon>
        <taxon>Endopterygota</taxon>
        <taxon>Coleoptera</taxon>
        <taxon>Polyphaga</taxon>
        <taxon>Cucujiformia</taxon>
        <taxon>Curculionidae</taxon>
        <taxon>Scolytinae</taxon>
        <taxon>Hypothenemus</taxon>
    </lineage>
</organism>
<comment type="cofactor">
    <cofactor evidence="14">
        <name>Zn(2+)</name>
        <dbReference type="ChEBI" id="CHEBI:29105"/>
    </cofactor>
    <text evidence="14">Binds 1 zinc ion per subunit.</text>
</comment>
<feature type="domain" description="Peptidase M12B" evidence="19">
    <location>
        <begin position="235"/>
        <end position="459"/>
    </location>
</feature>
<dbReference type="Proteomes" id="UP001566132">
    <property type="component" value="Unassembled WGS sequence"/>
</dbReference>
<dbReference type="Pfam" id="PF01562">
    <property type="entry name" value="Pep_M12B_propep"/>
    <property type="match status" value="1"/>
</dbReference>
<dbReference type="Pfam" id="PF00090">
    <property type="entry name" value="TSP_1"/>
    <property type="match status" value="1"/>
</dbReference>
<evidence type="ECO:0000256" key="18">
    <source>
        <dbReference type="SAM" id="SignalP"/>
    </source>
</evidence>
<comment type="subcellular location">
    <subcellularLocation>
        <location evidence="1">Secreted</location>
        <location evidence="1">Extracellular space</location>
        <location evidence="1">Extracellular matrix</location>
    </subcellularLocation>
</comment>
<comment type="caution">
    <text evidence="16">Lacks conserved residue(s) required for the propagation of feature annotation.</text>
</comment>
<sequence>MLFEIHLSILVLSINQVLASSHCIDGKYHKGIKNFNLIIPRRIHENGEFKSFQLNEYFEHQIQKRSLNEPTTLHYGIWIDDDLQQLDLQPNYDFLHPNLVFDHRNGEPLHKREARNLNDVKLCYYTGKVHGFDDSSAAISTCDGLLGHVRIEDSNYFIEPIKGHEANEKGQHLHAIYDLNKKLFRKTRKVSSSWCGVDDTNWEDNIVERIRNSLEFEKKKFRRRETDNNTTLKPKYMETTIVCDKSFVDFHKGHRDLDVYLLTTANTAFNAFRDASFGSELTLSLVRVIYLDKDEPEMDLNVSKSIEHTLMSFNKFAQKINFPENQPWHHDVAILVSRVDMCNGSELKECVVSGTAKIGGACTANSSATVVEDDGVYELAMTMTHEIGHLLGITHDGEEGLGKSCCPPRKTYNGTQRSNIWIMSVVDVDATFLGWSQCSRAMSRAFIKNGWADCMNDQPEITNKKFNHIPIGGLYTRDEQCFLATVRKGNEFVSKKSCGDPSECENLYCEIAKNCKTFNHLVADGSSCGEDKWCWKSKCVPRGQRPGAVDGGWSDWSGWSECSRTCGGGIQINKRSCNNPQQQNGGRYCDGDDQMIKLCNLEPCLVGIRDKICKGGFSGVALFLRENPCQVPCINTKGNILWSNETVPDGEACSWGRHPKRRCILGQCLKVGCDDEIESTSVFDDCGVCNGDADSCTIVQGRWRQKKSNGPRTQLVTTFPIGAFNIKIKEATTSSSKISILNAETRKVYINNYESDHENATNEGPQKLEDGEMGYLAVDGLTENFTIEGPIKENLLFKVVHLSPEADFKWKYSFIFGNETVSNEERTYRWEQDGWTECSKVCNGGIQKSTFSCVEDKFGKVTDNLCAGLTDQPDMEIKACMEQPCKTRWRTGHWGKCAPCAQNGGIVARGVECMQENPERDGEDILVEDDKCEGPKPSESKLCSHNGKPSSSKSKRCTLGLPDKYMDSVWQQIDKYF</sequence>
<keyword evidence="6 18" id="KW-0732">Signal</keyword>
<evidence type="ECO:0000256" key="11">
    <source>
        <dbReference type="ARBA" id="ARBA00023157"/>
    </source>
</evidence>
<evidence type="ECO:0000256" key="9">
    <source>
        <dbReference type="ARBA" id="ARBA00022833"/>
    </source>
</evidence>
<keyword evidence="14" id="KW-0106">Calcium</keyword>
<evidence type="ECO:0000256" key="14">
    <source>
        <dbReference type="PIRSR" id="PIRSR613273-2"/>
    </source>
</evidence>
<evidence type="ECO:0000256" key="6">
    <source>
        <dbReference type="ARBA" id="ARBA00022729"/>
    </source>
</evidence>
<protein>
    <recommendedName>
        <fullName evidence="19">Peptidase M12B domain-containing protein</fullName>
    </recommendedName>
</protein>
<feature type="disulfide bond" evidence="15">
    <location>
        <begin position="481"/>
        <end position="509"/>
    </location>
</feature>
<evidence type="ECO:0000256" key="16">
    <source>
        <dbReference type="PROSITE-ProRule" id="PRU00276"/>
    </source>
</evidence>
<dbReference type="SMART" id="SM00209">
    <property type="entry name" value="TSP1"/>
    <property type="match status" value="2"/>
</dbReference>
<evidence type="ECO:0000256" key="5">
    <source>
        <dbReference type="ARBA" id="ARBA00022723"/>
    </source>
</evidence>
<dbReference type="InterPro" id="IPR001590">
    <property type="entry name" value="Peptidase_M12B"/>
</dbReference>
<feature type="binding site" evidence="14">
    <location>
        <position position="331"/>
    </location>
    <ligand>
        <name>Ca(2+)</name>
        <dbReference type="ChEBI" id="CHEBI:29108"/>
        <label>1</label>
    </ligand>
</feature>
<accession>A0ABD1FCS7</accession>
<evidence type="ECO:0000313" key="20">
    <source>
        <dbReference type="EMBL" id="KAL1517060.1"/>
    </source>
</evidence>
<feature type="binding site" evidence="14">
    <location>
        <position position="454"/>
    </location>
    <ligand>
        <name>Ca(2+)</name>
        <dbReference type="ChEBI" id="CHEBI:29108"/>
        <label>1</label>
    </ligand>
</feature>
<feature type="binding site" evidence="14 16">
    <location>
        <position position="389"/>
    </location>
    <ligand>
        <name>Zn(2+)</name>
        <dbReference type="ChEBI" id="CHEBI:29105"/>
        <note>catalytic</note>
    </ligand>
</feature>
<dbReference type="GO" id="GO:0008237">
    <property type="term" value="F:metallopeptidase activity"/>
    <property type="evidence" value="ECO:0007669"/>
    <property type="project" value="UniProtKB-KW"/>
</dbReference>
<evidence type="ECO:0000256" key="7">
    <source>
        <dbReference type="ARBA" id="ARBA00022737"/>
    </source>
</evidence>
<feature type="disulfide bond" evidence="15">
    <location>
        <begin position="342"/>
        <end position="350"/>
    </location>
</feature>
<keyword evidence="21" id="KW-1185">Reference proteome</keyword>
<dbReference type="Gene3D" id="2.60.120.830">
    <property type="match status" value="1"/>
</dbReference>
<evidence type="ECO:0000256" key="12">
    <source>
        <dbReference type="ARBA" id="ARBA00023180"/>
    </source>
</evidence>
<feature type="disulfide bond" evidence="15">
    <location>
        <begin position="504"/>
        <end position="534"/>
    </location>
</feature>
<evidence type="ECO:0000256" key="10">
    <source>
        <dbReference type="ARBA" id="ARBA00023049"/>
    </source>
</evidence>
<dbReference type="Gene3D" id="3.40.1620.60">
    <property type="match status" value="1"/>
</dbReference>
<comment type="caution">
    <text evidence="20">The sequence shown here is derived from an EMBL/GenBank/DDBJ whole genome shotgun (WGS) entry which is preliminary data.</text>
</comment>
<evidence type="ECO:0000259" key="19">
    <source>
        <dbReference type="PROSITE" id="PS50215"/>
    </source>
</evidence>
<dbReference type="InterPro" id="IPR000884">
    <property type="entry name" value="TSP1_rpt"/>
</dbReference>
<keyword evidence="7" id="KW-0677">Repeat</keyword>
<feature type="binding site" evidence="14">
    <location>
        <position position="238"/>
    </location>
    <ligand>
        <name>Ca(2+)</name>
        <dbReference type="ChEBI" id="CHEBI:29108"/>
        <label>1</label>
    </ligand>
</feature>
<dbReference type="PANTHER" id="PTHR13723:SF281">
    <property type="entry name" value="PAPILIN"/>
    <property type="match status" value="1"/>
</dbReference>
<dbReference type="InterPro" id="IPR013273">
    <property type="entry name" value="ADAMTS/ADAMTS-like"/>
</dbReference>
<dbReference type="PROSITE" id="PS50092">
    <property type="entry name" value="TSP1"/>
    <property type="match status" value="2"/>
</dbReference>
<dbReference type="PRINTS" id="PR01857">
    <property type="entry name" value="ADAMTSFAMILY"/>
</dbReference>
<dbReference type="SUPFAM" id="SSF82895">
    <property type="entry name" value="TSP-1 type 1 repeat"/>
    <property type="match status" value="2"/>
</dbReference>
<dbReference type="Pfam" id="PF17771">
    <property type="entry name" value="ADAMTS_CR_2"/>
    <property type="match status" value="1"/>
</dbReference>
<dbReference type="InterPro" id="IPR024079">
    <property type="entry name" value="MetalloPept_cat_dom_sf"/>
</dbReference>
<feature type="chain" id="PRO_5044822830" description="Peptidase M12B domain-containing protein" evidence="18">
    <location>
        <begin position="20"/>
        <end position="977"/>
    </location>
</feature>
<dbReference type="PROSITE" id="PS50215">
    <property type="entry name" value="ADAM_MEPRO"/>
    <property type="match status" value="1"/>
</dbReference>
<keyword evidence="8" id="KW-0378">Hydrolase</keyword>
<feature type="compositionally biased region" description="Polar residues" evidence="17">
    <location>
        <begin position="941"/>
        <end position="952"/>
    </location>
</feature>
<keyword evidence="3" id="KW-0272">Extracellular matrix</keyword>
<feature type="binding site" evidence="14 16">
    <location>
        <position position="385"/>
    </location>
    <ligand>
        <name>Zn(2+)</name>
        <dbReference type="ChEBI" id="CHEBI:29105"/>
        <note>catalytic</note>
    </ligand>
</feature>
<feature type="disulfide bond" evidence="15">
    <location>
        <begin position="362"/>
        <end position="454"/>
    </location>
</feature>
<dbReference type="SUPFAM" id="SSF55486">
    <property type="entry name" value="Metalloproteases ('zincins'), catalytic domain"/>
    <property type="match status" value="1"/>
</dbReference>
<evidence type="ECO:0000256" key="1">
    <source>
        <dbReference type="ARBA" id="ARBA00004498"/>
    </source>
</evidence>
<proteinExistence type="predicted"/>
<evidence type="ECO:0000256" key="8">
    <source>
        <dbReference type="ARBA" id="ARBA00022801"/>
    </source>
</evidence>
<dbReference type="Gene3D" id="2.20.100.10">
    <property type="entry name" value="Thrombospondin type-1 (TSP1) repeat"/>
    <property type="match status" value="2"/>
</dbReference>
<dbReference type="InterPro" id="IPR002870">
    <property type="entry name" value="Peptidase_M12B_N"/>
</dbReference>
<evidence type="ECO:0000256" key="13">
    <source>
        <dbReference type="PIRSR" id="PIRSR613273-1"/>
    </source>
</evidence>
<keyword evidence="4" id="KW-0645">Protease</keyword>
<feature type="binding site" description="in inhibited form" evidence="14">
    <location>
        <position position="195"/>
    </location>
    <ligand>
        <name>Zn(2+)</name>
        <dbReference type="ChEBI" id="CHEBI:29105"/>
        <note>catalytic</note>
    </ligand>
</feature>
<feature type="disulfide bond" evidence="15">
    <location>
        <begin position="562"/>
        <end position="599"/>
    </location>
</feature>
<keyword evidence="2" id="KW-0964">Secreted</keyword>
<dbReference type="InterPro" id="IPR036383">
    <property type="entry name" value="TSP1_rpt_sf"/>
</dbReference>
<feature type="binding site" evidence="14 16">
    <location>
        <position position="395"/>
    </location>
    <ligand>
        <name>Zn(2+)</name>
        <dbReference type="ChEBI" id="CHEBI:29105"/>
        <note>catalytic</note>
    </ligand>
</feature>
<dbReference type="EMBL" id="JBDJPC010000001">
    <property type="protein sequence ID" value="KAL1517060.1"/>
    <property type="molecule type" value="Genomic_DNA"/>
</dbReference>
<dbReference type="PANTHER" id="PTHR13723">
    <property type="entry name" value="ADAMTS A DISINTEGRIN AND METALLOPROTEASE WITH THROMBOSPONDIN MOTIFS PROTEASE"/>
    <property type="match status" value="1"/>
</dbReference>
<feature type="disulfide bond" evidence="15">
    <location>
        <begin position="528"/>
        <end position="539"/>
    </location>
</feature>
<feature type="disulfide bond" evidence="15">
    <location>
        <begin position="566"/>
        <end position="604"/>
    </location>
</feature>
<keyword evidence="12" id="KW-0325">Glycoprotein</keyword>
<evidence type="ECO:0000256" key="17">
    <source>
        <dbReference type="SAM" id="MobiDB-lite"/>
    </source>
</evidence>
<dbReference type="GO" id="GO:0006508">
    <property type="term" value="P:proteolysis"/>
    <property type="evidence" value="ECO:0007669"/>
    <property type="project" value="UniProtKB-KW"/>
</dbReference>
<feature type="binding site" evidence="14">
    <location>
        <position position="457"/>
    </location>
    <ligand>
        <name>Ca(2+)</name>
        <dbReference type="ChEBI" id="CHEBI:29108"/>
        <label>2</label>
    </ligand>
</feature>
<dbReference type="InterPro" id="IPR050439">
    <property type="entry name" value="ADAMTS_ADAMTS-like"/>
</dbReference>
<feature type="signal peptide" evidence="18">
    <location>
        <begin position="1"/>
        <end position="19"/>
    </location>
</feature>
<evidence type="ECO:0000256" key="15">
    <source>
        <dbReference type="PIRSR" id="PIRSR613273-3"/>
    </source>
</evidence>
<gene>
    <name evidence="20" type="ORF">ABEB36_000874</name>
</gene>
<dbReference type="AlphaFoldDB" id="A0ABD1FCS7"/>
<dbReference type="InterPro" id="IPR010294">
    <property type="entry name" value="ADAMTS_spacer1"/>
</dbReference>
<reference evidence="20 21" key="1">
    <citation type="submission" date="2024-05" db="EMBL/GenBank/DDBJ databases">
        <title>Genetic variation in Jamaican populations of the coffee berry borer (Hypothenemus hampei).</title>
        <authorList>
            <person name="Errbii M."/>
            <person name="Myrie A."/>
        </authorList>
    </citation>
    <scope>NUCLEOTIDE SEQUENCE [LARGE SCALE GENOMIC DNA]</scope>
    <source>
        <strain evidence="20">JA-Hopewell-2020-01-JO</strain>
        <tissue evidence="20">Whole body</tissue>
    </source>
</reference>
<dbReference type="Pfam" id="PF13688">
    <property type="entry name" value="Reprolysin_5"/>
    <property type="match status" value="1"/>
</dbReference>
<keyword evidence="9 14" id="KW-0862">Zinc</keyword>
<name>A0ABD1FCS7_HYPHA</name>
<keyword evidence="10" id="KW-0482">Metalloprotease</keyword>
<feature type="binding site" evidence="14">
    <location>
        <position position="238"/>
    </location>
    <ligand>
        <name>Ca(2+)</name>
        <dbReference type="ChEBI" id="CHEBI:29108"/>
        <label>2</label>
    </ligand>
</feature>
<dbReference type="Gene3D" id="3.40.390.10">
    <property type="entry name" value="Collagenase (Catalytic Domain)"/>
    <property type="match status" value="1"/>
</dbReference>
<evidence type="ECO:0000256" key="4">
    <source>
        <dbReference type="ARBA" id="ARBA00022670"/>
    </source>
</evidence>
<keyword evidence="5 14" id="KW-0479">Metal-binding</keyword>
<feature type="active site" evidence="13 16">
    <location>
        <position position="386"/>
    </location>
</feature>
<dbReference type="FunFam" id="2.20.100.10:FF:000007">
    <property type="entry name" value="Thrombospondin 1"/>
    <property type="match status" value="1"/>
</dbReference>
<evidence type="ECO:0000256" key="2">
    <source>
        <dbReference type="ARBA" id="ARBA00022525"/>
    </source>
</evidence>
<feature type="region of interest" description="Disordered" evidence="17">
    <location>
        <begin position="931"/>
        <end position="956"/>
    </location>
</feature>
<evidence type="ECO:0000256" key="3">
    <source>
        <dbReference type="ARBA" id="ARBA00022530"/>
    </source>
</evidence>